<dbReference type="GeneID" id="35121030"/>
<dbReference type="Proteomes" id="UP000232806">
    <property type="component" value="Chromosome"/>
</dbReference>
<protein>
    <recommendedName>
        <fullName evidence="5">Homoserine dehydrogenase</fullName>
        <ecNumber evidence="4">1.1.1.3</ecNumber>
    </recommendedName>
</protein>
<dbReference type="InterPro" id="IPR016204">
    <property type="entry name" value="HDH"/>
</dbReference>
<dbReference type="UniPathway" id="UPA00051">
    <property type="reaction ID" value="UER00465"/>
</dbReference>
<sequence>MEKTVNIGLIGFGTIGSGVVATLNQNLPLLESKVNKKVNLKRIVDLDITTDRGVEVKPGVLSTNVDDILEDEEIDIVIELVGGYQPALNFILRAMENGKHVVTANKALLAKHWQEITASAQDNGVRVSFEASVGGGIPLLAPLNDGLAANNIETIYGIINGTANYILTKMAAEGLDFDTVLKEAQEMGYAEADPTFDIEGHDTAQKLIILSILGFGTYVEQEKFHVEGITRITPDDILFAREELESVIKLLAIAQINNGELEIRVHPTLVPETHLLASVNDVYNAVYLVGDVVGPVLMYGAGAGMMPTASAVVADCIDIIQDMGRPVSYGPKETRVENIKDIYEVESKYYMRITALDQPGVLHSISGVLSDLDISIESVSQKKADEGEAVPIFMVTHHATEKNVQEALKLIDQMEFVKEETVLIRLL</sequence>
<dbReference type="PROSITE" id="PS01042">
    <property type="entry name" value="HOMOSER_DHGENASE"/>
    <property type="match status" value="1"/>
</dbReference>
<dbReference type="PIRSF" id="PIRSF000098">
    <property type="entry name" value="Homoser_dehydrog"/>
    <property type="match status" value="1"/>
</dbReference>
<keyword evidence="7" id="KW-0791">Threonine biosynthesis</keyword>
<evidence type="ECO:0000256" key="9">
    <source>
        <dbReference type="ARBA" id="ARBA00023002"/>
    </source>
</evidence>
<name>A0A2H4VBQ3_9EURY</name>
<dbReference type="OrthoDB" id="4488at2157"/>
<evidence type="ECO:0000256" key="8">
    <source>
        <dbReference type="ARBA" id="ARBA00022857"/>
    </source>
</evidence>
<dbReference type="GO" id="GO:0050661">
    <property type="term" value="F:NADP binding"/>
    <property type="evidence" value="ECO:0007669"/>
    <property type="project" value="InterPro"/>
</dbReference>
<dbReference type="SUPFAM" id="SSF51735">
    <property type="entry name" value="NAD(P)-binding Rossmann-fold domains"/>
    <property type="match status" value="1"/>
</dbReference>
<evidence type="ECO:0000256" key="1">
    <source>
        <dbReference type="ARBA" id="ARBA00005056"/>
    </source>
</evidence>
<evidence type="ECO:0000256" key="5">
    <source>
        <dbReference type="ARBA" id="ARBA00013376"/>
    </source>
</evidence>
<dbReference type="Gene3D" id="3.30.70.260">
    <property type="match status" value="1"/>
</dbReference>
<dbReference type="Pfam" id="PF03447">
    <property type="entry name" value="NAD_binding_3"/>
    <property type="match status" value="1"/>
</dbReference>
<evidence type="ECO:0000256" key="6">
    <source>
        <dbReference type="ARBA" id="ARBA00022605"/>
    </source>
</evidence>
<feature type="domain" description="ACT" evidence="11">
    <location>
        <begin position="350"/>
        <end position="425"/>
    </location>
</feature>
<evidence type="ECO:0000313" key="12">
    <source>
        <dbReference type="EMBL" id="AUB55524.1"/>
    </source>
</evidence>
<dbReference type="GO" id="GO:0009086">
    <property type="term" value="P:methionine biosynthetic process"/>
    <property type="evidence" value="ECO:0007669"/>
    <property type="project" value="UniProtKB-KW"/>
</dbReference>
<comment type="pathway">
    <text evidence="1">Amino-acid biosynthesis; L-threonine biosynthesis; L-threonine from L-aspartate: step 3/5.</text>
</comment>
<dbReference type="GO" id="GO:0004412">
    <property type="term" value="F:homoserine dehydrogenase activity"/>
    <property type="evidence" value="ECO:0007669"/>
    <property type="project" value="UniProtKB-EC"/>
</dbReference>
<evidence type="ECO:0000313" key="13">
    <source>
        <dbReference type="Proteomes" id="UP000232806"/>
    </source>
</evidence>
<dbReference type="PANTHER" id="PTHR43331">
    <property type="entry name" value="HOMOSERINE DEHYDROGENASE"/>
    <property type="match status" value="1"/>
</dbReference>
<dbReference type="SUPFAM" id="SSF55021">
    <property type="entry name" value="ACT-like"/>
    <property type="match status" value="1"/>
</dbReference>
<dbReference type="InterPro" id="IPR005106">
    <property type="entry name" value="Asp/hSer_DH_NAD-bd"/>
</dbReference>
<dbReference type="FunFam" id="3.30.360.10:FF:000005">
    <property type="entry name" value="Homoserine dehydrogenase"/>
    <property type="match status" value="1"/>
</dbReference>
<dbReference type="SUPFAM" id="SSF55347">
    <property type="entry name" value="Glyceraldehyde-3-phosphate dehydrogenase-like, C-terminal domain"/>
    <property type="match status" value="1"/>
</dbReference>
<dbReference type="InterPro" id="IPR001342">
    <property type="entry name" value="HDH_cat"/>
</dbReference>
<dbReference type="RefSeq" id="WP_100905502.1">
    <property type="nucleotide sequence ID" value="NZ_CP017766.1"/>
</dbReference>
<keyword evidence="8" id="KW-0521">NADP</keyword>
<evidence type="ECO:0000256" key="3">
    <source>
        <dbReference type="ARBA" id="ARBA00006753"/>
    </source>
</evidence>
<dbReference type="InterPro" id="IPR002912">
    <property type="entry name" value="ACT_dom"/>
</dbReference>
<evidence type="ECO:0000256" key="4">
    <source>
        <dbReference type="ARBA" id="ARBA00013213"/>
    </source>
</evidence>
<evidence type="ECO:0000256" key="2">
    <source>
        <dbReference type="ARBA" id="ARBA00005062"/>
    </source>
</evidence>
<dbReference type="Gene3D" id="3.40.50.720">
    <property type="entry name" value="NAD(P)-binding Rossmann-like Domain"/>
    <property type="match status" value="1"/>
</dbReference>
<comment type="pathway">
    <text evidence="2">Amino-acid biosynthesis; L-methionine biosynthesis via de novo pathway; L-homoserine from L-aspartate: step 3/3.</text>
</comment>
<evidence type="ECO:0000256" key="10">
    <source>
        <dbReference type="ARBA" id="ARBA00023167"/>
    </source>
</evidence>
<dbReference type="Pfam" id="PF01842">
    <property type="entry name" value="ACT"/>
    <property type="match status" value="1"/>
</dbReference>
<evidence type="ECO:0000256" key="7">
    <source>
        <dbReference type="ARBA" id="ARBA00022697"/>
    </source>
</evidence>
<proteinExistence type="inferred from homology"/>
<dbReference type="PANTHER" id="PTHR43331:SF1">
    <property type="entry name" value="HOMOSERINE DEHYDROGENASE"/>
    <property type="match status" value="1"/>
</dbReference>
<dbReference type="EMBL" id="CP017766">
    <property type="protein sequence ID" value="AUB55524.1"/>
    <property type="molecule type" value="Genomic_DNA"/>
</dbReference>
<keyword evidence="10" id="KW-0486">Methionine biosynthesis</keyword>
<dbReference type="UniPathway" id="UPA00050">
    <property type="reaction ID" value="UER00063"/>
</dbReference>
<dbReference type="NCBIfam" id="NF004976">
    <property type="entry name" value="PRK06349.1"/>
    <property type="match status" value="1"/>
</dbReference>
<organism evidence="12 13">
    <name type="scientific">Methanobacterium subterraneum</name>
    <dbReference type="NCBI Taxonomy" id="59277"/>
    <lineage>
        <taxon>Archaea</taxon>
        <taxon>Methanobacteriati</taxon>
        <taxon>Methanobacteriota</taxon>
        <taxon>Methanomada group</taxon>
        <taxon>Methanobacteria</taxon>
        <taxon>Methanobacteriales</taxon>
        <taxon>Methanobacteriaceae</taxon>
        <taxon>Methanobacterium</taxon>
    </lineage>
</organism>
<accession>A0A2H4VBQ3</accession>
<evidence type="ECO:0000259" key="11">
    <source>
        <dbReference type="PROSITE" id="PS51671"/>
    </source>
</evidence>
<dbReference type="GO" id="GO:0009088">
    <property type="term" value="P:threonine biosynthetic process"/>
    <property type="evidence" value="ECO:0007669"/>
    <property type="project" value="UniProtKB-UniPathway"/>
</dbReference>
<keyword evidence="9" id="KW-0560">Oxidoreductase</keyword>
<dbReference type="InterPro" id="IPR045865">
    <property type="entry name" value="ACT-like_dom_sf"/>
</dbReference>
<dbReference type="Pfam" id="PF00742">
    <property type="entry name" value="Homoserine_dh"/>
    <property type="match status" value="1"/>
</dbReference>
<dbReference type="Gene3D" id="3.30.360.10">
    <property type="entry name" value="Dihydrodipicolinate Reductase, domain 2"/>
    <property type="match status" value="1"/>
</dbReference>
<dbReference type="CDD" id="cd04881">
    <property type="entry name" value="ACT_HSDH-Hom"/>
    <property type="match status" value="1"/>
</dbReference>
<reference evidence="12 13" key="1">
    <citation type="submission" date="2016-10" db="EMBL/GenBank/DDBJ databases">
        <title>Comparative genomics between deep and shallow subseafloor isolates.</title>
        <authorList>
            <person name="Ishii S."/>
            <person name="Miller J.R."/>
            <person name="Sutton G."/>
            <person name="Suzuki S."/>
            <person name="Methe B."/>
            <person name="Inagaki F."/>
            <person name="Imachi H."/>
        </authorList>
    </citation>
    <scope>NUCLEOTIDE SEQUENCE [LARGE SCALE GENOMIC DNA]</scope>
    <source>
        <strain evidence="12 13">MO-MB1</strain>
    </source>
</reference>
<comment type="similarity">
    <text evidence="3">Belongs to the homoserine dehydrogenase family.</text>
</comment>
<dbReference type="PROSITE" id="PS51671">
    <property type="entry name" value="ACT"/>
    <property type="match status" value="1"/>
</dbReference>
<dbReference type="EC" id="1.1.1.3" evidence="4"/>
<dbReference type="InterPro" id="IPR019811">
    <property type="entry name" value="HDH_CS"/>
</dbReference>
<dbReference type="InterPro" id="IPR036291">
    <property type="entry name" value="NAD(P)-bd_dom_sf"/>
</dbReference>
<gene>
    <name evidence="12" type="ORF">BK007_05495</name>
</gene>
<dbReference type="AlphaFoldDB" id="A0A2H4VBQ3"/>
<keyword evidence="6" id="KW-0028">Amino-acid biosynthesis</keyword>